<name>T2KIC9_FORAG</name>
<gene>
    <name evidence="2" type="ORF">BN863_9150</name>
</gene>
<dbReference type="Proteomes" id="UP000016160">
    <property type="component" value="Chromosome"/>
</dbReference>
<evidence type="ECO:0000313" key="2">
    <source>
        <dbReference type="EMBL" id="CDF78627.1"/>
    </source>
</evidence>
<dbReference type="PATRIC" id="fig|1347342.6.peg.925"/>
<dbReference type="RefSeq" id="WP_038528000.1">
    <property type="nucleotide sequence ID" value="NZ_HG315671.1"/>
</dbReference>
<keyword evidence="1" id="KW-0472">Membrane</keyword>
<feature type="transmembrane region" description="Helical" evidence="1">
    <location>
        <begin position="12"/>
        <end position="32"/>
    </location>
</feature>
<keyword evidence="1" id="KW-1133">Transmembrane helix</keyword>
<proteinExistence type="predicted"/>
<keyword evidence="3" id="KW-1185">Reference proteome</keyword>
<accession>T2KIC9</accession>
<dbReference type="STRING" id="1347342.BN863_9150"/>
<dbReference type="AlphaFoldDB" id="T2KIC9"/>
<dbReference type="eggNOG" id="ENOG5032RJ8">
    <property type="taxonomic scope" value="Bacteria"/>
</dbReference>
<dbReference type="OrthoDB" id="9840842at2"/>
<dbReference type="HOGENOM" id="CLU_1298316_0_0_10"/>
<sequence>MAEIKIEKKKPIWPWILGLLVVLGIILFLFYATNNNDDYMDDTNTNQPVMTDTITDNSNATYNNAPSSNTTTEYKPSSTYLVNVQKSLNDSMKLGTDSIYTAKAFYNLANASASKAVEMNLYSSPALSSLESDLNQFKSAQMGQEDFSKIDLKTLSSEITAVISEIQNKNAPNLDKEVSNLKTLSNELNSSTDWTKQQKNIQDYLNTSYEILTTINY</sequence>
<evidence type="ECO:0000313" key="3">
    <source>
        <dbReference type="Proteomes" id="UP000016160"/>
    </source>
</evidence>
<reference evidence="2 3" key="1">
    <citation type="journal article" date="2013" name="Appl. Environ. Microbiol.">
        <title>The genome of the alga-associated marine flavobacterium Formosa agariphila KMM 3901T reveals a broad potential for degradation of algal polysaccharides.</title>
        <authorList>
            <person name="Mann A.J."/>
            <person name="Hahnke R.L."/>
            <person name="Huang S."/>
            <person name="Werner J."/>
            <person name="Xing P."/>
            <person name="Barbeyron T."/>
            <person name="Huettel B."/>
            <person name="Stueber K."/>
            <person name="Reinhardt R."/>
            <person name="Harder J."/>
            <person name="Gloeckner F.O."/>
            <person name="Amann R.I."/>
            <person name="Teeling H."/>
        </authorList>
    </citation>
    <scope>NUCLEOTIDE SEQUENCE [LARGE SCALE GENOMIC DNA]</scope>
    <source>
        <strain evidence="3">DSM 15362 / KCTC 12365 / LMG 23005 / KMM 3901</strain>
    </source>
</reference>
<protein>
    <submittedName>
        <fullName evidence="2">Uncharacterized protein</fullName>
    </submittedName>
</protein>
<keyword evidence="1" id="KW-0812">Transmembrane</keyword>
<dbReference type="EMBL" id="HG315671">
    <property type="protein sequence ID" value="CDF78627.1"/>
    <property type="molecule type" value="Genomic_DNA"/>
</dbReference>
<evidence type="ECO:0000256" key="1">
    <source>
        <dbReference type="SAM" id="Phobius"/>
    </source>
</evidence>
<organism evidence="2 3">
    <name type="scientific">Formosa agariphila (strain DSM 15362 / KCTC 12365 / LMG 23005 / KMM 3901 / M-2Alg 35-1)</name>
    <dbReference type="NCBI Taxonomy" id="1347342"/>
    <lineage>
        <taxon>Bacteria</taxon>
        <taxon>Pseudomonadati</taxon>
        <taxon>Bacteroidota</taxon>
        <taxon>Flavobacteriia</taxon>
        <taxon>Flavobacteriales</taxon>
        <taxon>Flavobacteriaceae</taxon>
        <taxon>Formosa</taxon>
    </lineage>
</organism>